<proteinExistence type="predicted"/>
<evidence type="ECO:0000259" key="1">
    <source>
        <dbReference type="Pfam" id="PF01636"/>
    </source>
</evidence>
<evidence type="ECO:0000313" key="2">
    <source>
        <dbReference type="EMBL" id="QDR78918.1"/>
    </source>
</evidence>
<sequence>MRINDLVNRIGFGSKAVVFRHENKAIKLFEPGYLETNAYFEVKLQQLALNASLPVPMVYGVTVSNDRVMIEMEYIKGKTLGDRMLADMRHIADFISRSVELQIEVHKVKAKDFPSQKDKLMRDIEAAKLLNKNQKLTLQNMLHSFISEDLLCHGDFHAFNIIQSNQGLVIIDWVDATCGCIAADVCRSFLLYLLTNKEVANLYLQHYCERSTSVTKEEVLKWLPIIAGARLSENNLHDAVNVLLHIVENGRLPS</sequence>
<dbReference type="Pfam" id="PF01636">
    <property type="entry name" value="APH"/>
    <property type="match status" value="1"/>
</dbReference>
<dbReference type="KEGG" id="sted:SPTER_01690"/>
<dbReference type="InterPro" id="IPR011009">
    <property type="entry name" value="Kinase-like_dom_sf"/>
</dbReference>
<dbReference type="RefSeq" id="WP_144348628.1">
    <property type="nucleotide sequence ID" value="NZ_CP036259.1"/>
</dbReference>
<organism evidence="2 3">
    <name type="scientific">Sporomusa termitida</name>
    <dbReference type="NCBI Taxonomy" id="2377"/>
    <lineage>
        <taxon>Bacteria</taxon>
        <taxon>Bacillati</taxon>
        <taxon>Bacillota</taxon>
        <taxon>Negativicutes</taxon>
        <taxon>Selenomonadales</taxon>
        <taxon>Sporomusaceae</taxon>
        <taxon>Sporomusa</taxon>
    </lineage>
</organism>
<name>A0A517DNN4_9FIRM</name>
<dbReference type="Gene3D" id="3.90.1200.10">
    <property type="match status" value="1"/>
</dbReference>
<evidence type="ECO:0000313" key="3">
    <source>
        <dbReference type="Proteomes" id="UP000320776"/>
    </source>
</evidence>
<accession>A0A517DNN4</accession>
<feature type="domain" description="Aminoglycoside phosphotransferase" evidence="1">
    <location>
        <begin position="17"/>
        <end position="207"/>
    </location>
</feature>
<reference evidence="2 3" key="1">
    <citation type="submission" date="2019-02" db="EMBL/GenBank/DDBJ databases">
        <title>Closed genome of Sporomusa termitida DSM 4440.</title>
        <authorList>
            <person name="Poehlein A."/>
            <person name="Daniel R."/>
        </authorList>
    </citation>
    <scope>NUCLEOTIDE SEQUENCE [LARGE SCALE GENOMIC DNA]</scope>
    <source>
        <strain evidence="2 3">DSM 4440</strain>
    </source>
</reference>
<keyword evidence="3" id="KW-1185">Reference proteome</keyword>
<dbReference type="SUPFAM" id="SSF56112">
    <property type="entry name" value="Protein kinase-like (PK-like)"/>
    <property type="match status" value="1"/>
</dbReference>
<gene>
    <name evidence="2" type="ORF">SPTER_01690</name>
</gene>
<dbReference type="AlphaFoldDB" id="A0A517DNN4"/>
<dbReference type="Proteomes" id="UP000320776">
    <property type="component" value="Chromosome"/>
</dbReference>
<protein>
    <recommendedName>
        <fullName evidence="1">Aminoglycoside phosphotransferase domain-containing protein</fullName>
    </recommendedName>
</protein>
<dbReference type="OrthoDB" id="9800774at2"/>
<dbReference type="EMBL" id="CP036259">
    <property type="protein sequence ID" value="QDR78918.1"/>
    <property type="molecule type" value="Genomic_DNA"/>
</dbReference>
<dbReference type="InterPro" id="IPR002575">
    <property type="entry name" value="Aminoglycoside_PTrfase"/>
</dbReference>